<dbReference type="EMBL" id="CAMXCT020003334">
    <property type="protein sequence ID" value="CAL1157234.1"/>
    <property type="molecule type" value="Genomic_DNA"/>
</dbReference>
<name>A0A9P1D4U7_9DINO</name>
<reference evidence="2" key="2">
    <citation type="submission" date="2024-04" db="EMBL/GenBank/DDBJ databases">
        <authorList>
            <person name="Chen Y."/>
            <person name="Shah S."/>
            <person name="Dougan E. K."/>
            <person name="Thang M."/>
            <person name="Chan C."/>
        </authorList>
    </citation>
    <scope>NUCLEOTIDE SEQUENCE [LARGE SCALE GENOMIC DNA]</scope>
</reference>
<dbReference type="EMBL" id="CAMXCT030003334">
    <property type="protein sequence ID" value="CAL4791171.1"/>
    <property type="molecule type" value="Genomic_DNA"/>
</dbReference>
<reference evidence="1" key="1">
    <citation type="submission" date="2022-10" db="EMBL/GenBank/DDBJ databases">
        <authorList>
            <person name="Chen Y."/>
            <person name="Dougan E. K."/>
            <person name="Chan C."/>
            <person name="Rhodes N."/>
            <person name="Thang M."/>
        </authorList>
    </citation>
    <scope>NUCLEOTIDE SEQUENCE</scope>
</reference>
<keyword evidence="3" id="KW-1185">Reference proteome</keyword>
<dbReference type="Proteomes" id="UP001152797">
    <property type="component" value="Unassembled WGS sequence"/>
</dbReference>
<protein>
    <submittedName>
        <fullName evidence="1">Uncharacterized protein</fullName>
    </submittedName>
</protein>
<dbReference type="AlphaFoldDB" id="A0A9P1D4U7"/>
<accession>A0A9P1D4U7</accession>
<evidence type="ECO:0000313" key="2">
    <source>
        <dbReference type="EMBL" id="CAL1157234.1"/>
    </source>
</evidence>
<evidence type="ECO:0000313" key="3">
    <source>
        <dbReference type="Proteomes" id="UP001152797"/>
    </source>
</evidence>
<dbReference type="EMBL" id="CAMXCT010003334">
    <property type="protein sequence ID" value="CAI4003859.1"/>
    <property type="molecule type" value="Genomic_DNA"/>
</dbReference>
<comment type="caution">
    <text evidence="1">The sequence shown here is derived from an EMBL/GenBank/DDBJ whole genome shotgun (WGS) entry which is preliminary data.</text>
</comment>
<organism evidence="1">
    <name type="scientific">Cladocopium goreaui</name>
    <dbReference type="NCBI Taxonomy" id="2562237"/>
    <lineage>
        <taxon>Eukaryota</taxon>
        <taxon>Sar</taxon>
        <taxon>Alveolata</taxon>
        <taxon>Dinophyceae</taxon>
        <taxon>Suessiales</taxon>
        <taxon>Symbiodiniaceae</taxon>
        <taxon>Cladocopium</taxon>
    </lineage>
</organism>
<gene>
    <name evidence="1" type="ORF">C1SCF055_LOCUS29687</name>
</gene>
<dbReference type="OrthoDB" id="443961at2759"/>
<evidence type="ECO:0000313" key="1">
    <source>
        <dbReference type="EMBL" id="CAI4003859.1"/>
    </source>
</evidence>
<sequence>MCCWQCHRQHWQEQRHLCQELSTAKGHTAEVADVDVTELPMVPLGVAIPVLDGGLLAELAALVATWLKGLVRPSEEAKRKKDASSTGQRENRVDEAYTACTTLLQLSCGNQASPLFRPLGGSWSIIYEGLDRRTGPTSSLVAAALHAAAEFVQGAKAPDLRLQFALLVHTDEAAMSRFVRDVEGAIVCLCKDIGPSTEPLLTEEGLLNQWRSDIEAFRRRCKEIWELYMYFVFLDVKGDWALLRMVSRQLMNLLEVSASSFAANLSLTGPWAQPAQQMLAQGMGQMLLQRRHQQALEEWHSAVQVATAKACESAALSSPGNKKSLDAVKAELHRQQALQFWTHYFQTSAGEPRELPVAGGGDHSWQS</sequence>
<proteinExistence type="predicted"/>